<dbReference type="GO" id="GO:0051087">
    <property type="term" value="F:protein-folding chaperone binding"/>
    <property type="evidence" value="ECO:0007669"/>
    <property type="project" value="TreeGrafter"/>
</dbReference>
<dbReference type="GO" id="GO:0008270">
    <property type="term" value="F:zinc ion binding"/>
    <property type="evidence" value="ECO:0007669"/>
    <property type="project" value="UniProtKB-KW"/>
</dbReference>
<keyword evidence="2" id="KW-0677">Repeat</keyword>
<sequence length="374" mass="43475">MNRTELDYYAVLNVPHDAPKESITLAYRKLAIQLCPHRDPKYERDFVPLLGPTHMEPLSSNRQWEYINMAYDVLGNDLYRAIYDRFGEAGLFQGIQLPNGYFPPYQYHGDHMKVYHDVFGSYSPYANIIDIVTNPPLLYSTLEHGIGVRKKDPPVEKIIYLELEEVFKGCTKLMHVWRQEFIDTKETRTEKRKKTLKLKILPGTTQGTRFCFKEEGDRSPTKIPADIIFITADKPHHLFERSHHHDLIYTHNISLRDALVGFSFTIKTLDKRALKINVSDVVYPGYMKIMPKEGLPVCENLPIAPDMRPAGLKKTKFGDLIIKFQVEYPRIMTHKMRNITKEFFDELEDLEEEAEDAPHPIHTLMQKRGGRGKL</sequence>
<evidence type="ECO:0000256" key="5">
    <source>
        <dbReference type="ARBA" id="ARBA00023186"/>
    </source>
</evidence>
<dbReference type="SMART" id="SM00271">
    <property type="entry name" value="DnaJ"/>
    <property type="match status" value="1"/>
</dbReference>
<reference evidence="7" key="1">
    <citation type="submission" date="2015-06" db="EMBL/GenBank/DDBJ databases">
        <authorList>
            <person name="Hoefler B.C."/>
            <person name="Straight P.D."/>
        </authorList>
    </citation>
    <scope>NUCLEOTIDE SEQUENCE</scope>
</reference>
<organism evidence="7">
    <name type="scientific">Bactrocera latifrons</name>
    <name type="common">Malaysian fruit fly</name>
    <name type="synonym">Chaetodacus latifrons</name>
    <dbReference type="NCBI Taxonomy" id="174628"/>
    <lineage>
        <taxon>Eukaryota</taxon>
        <taxon>Metazoa</taxon>
        <taxon>Ecdysozoa</taxon>
        <taxon>Arthropoda</taxon>
        <taxon>Hexapoda</taxon>
        <taxon>Insecta</taxon>
        <taxon>Pterygota</taxon>
        <taxon>Neoptera</taxon>
        <taxon>Endopterygota</taxon>
        <taxon>Diptera</taxon>
        <taxon>Brachycera</taxon>
        <taxon>Muscomorpha</taxon>
        <taxon>Tephritoidea</taxon>
        <taxon>Tephritidae</taxon>
        <taxon>Bactrocera</taxon>
        <taxon>Bactrocera</taxon>
    </lineage>
</organism>
<protein>
    <submittedName>
        <fullName evidence="7">DnaJ subfamily B member 13</fullName>
    </submittedName>
</protein>
<evidence type="ECO:0000259" key="6">
    <source>
        <dbReference type="PROSITE" id="PS50076"/>
    </source>
</evidence>
<dbReference type="AlphaFoldDB" id="A0A0K8UWR9"/>
<dbReference type="GO" id="GO:0005829">
    <property type="term" value="C:cytosol"/>
    <property type="evidence" value="ECO:0007669"/>
    <property type="project" value="TreeGrafter"/>
</dbReference>
<name>A0A0K8UWR9_BACLA</name>
<keyword evidence="1" id="KW-0479">Metal-binding</keyword>
<gene>
    <name evidence="7" type="primary">Dnajb13</name>
    <name evidence="7" type="ORF">c0_g2_i1</name>
</gene>
<dbReference type="PANTHER" id="PTHR24078">
    <property type="entry name" value="DNAJ HOMOLOG SUBFAMILY C MEMBER"/>
    <property type="match status" value="1"/>
</dbReference>
<evidence type="ECO:0000256" key="1">
    <source>
        <dbReference type="ARBA" id="ARBA00022723"/>
    </source>
</evidence>
<dbReference type="PANTHER" id="PTHR24078:SF519">
    <property type="entry name" value="DNAJ HOMOLOG SUBFAMILY B MEMBER 13"/>
    <property type="match status" value="1"/>
</dbReference>
<accession>A0A0K8UWR9</accession>
<keyword evidence="5" id="KW-0143">Chaperone</keyword>
<dbReference type="SUPFAM" id="SSF46565">
    <property type="entry name" value="Chaperone J-domain"/>
    <property type="match status" value="1"/>
</dbReference>
<dbReference type="Gene3D" id="1.10.287.110">
    <property type="entry name" value="DnaJ domain"/>
    <property type="match status" value="1"/>
</dbReference>
<dbReference type="Pfam" id="PF01556">
    <property type="entry name" value="DnaJ_C"/>
    <property type="match status" value="1"/>
</dbReference>
<dbReference type="InterPro" id="IPR051339">
    <property type="entry name" value="DnaJ_subfamily_B"/>
</dbReference>
<evidence type="ECO:0000256" key="2">
    <source>
        <dbReference type="ARBA" id="ARBA00022737"/>
    </source>
</evidence>
<dbReference type="OrthoDB" id="550424at2759"/>
<dbReference type="FunFam" id="2.60.260.20:FF:000003">
    <property type="entry name" value="DnaJ subfamily A member 2"/>
    <property type="match status" value="1"/>
</dbReference>
<dbReference type="FunFam" id="2.60.260.20:FF:000002">
    <property type="entry name" value="Dnaj homolog subfamily b member"/>
    <property type="match status" value="1"/>
</dbReference>
<dbReference type="EMBL" id="GDHF01021331">
    <property type="protein sequence ID" value="JAI30983.1"/>
    <property type="molecule type" value="Transcribed_RNA"/>
</dbReference>
<evidence type="ECO:0000313" key="7">
    <source>
        <dbReference type="EMBL" id="JAI30983.1"/>
    </source>
</evidence>
<dbReference type="SUPFAM" id="SSF49493">
    <property type="entry name" value="HSP40/DnaJ peptide-binding domain"/>
    <property type="match status" value="2"/>
</dbReference>
<dbReference type="Gene3D" id="2.60.260.20">
    <property type="entry name" value="Urease metallochaperone UreE, N-terminal domain"/>
    <property type="match status" value="2"/>
</dbReference>
<dbReference type="GO" id="GO:0051082">
    <property type="term" value="F:unfolded protein binding"/>
    <property type="evidence" value="ECO:0007669"/>
    <property type="project" value="InterPro"/>
</dbReference>
<dbReference type="PROSITE" id="PS50076">
    <property type="entry name" value="DNAJ_2"/>
    <property type="match status" value="1"/>
</dbReference>
<dbReference type="PRINTS" id="PR00625">
    <property type="entry name" value="JDOMAIN"/>
</dbReference>
<dbReference type="InterPro" id="IPR002939">
    <property type="entry name" value="DnaJ_C"/>
</dbReference>
<dbReference type="InterPro" id="IPR008971">
    <property type="entry name" value="HSP40/DnaJ_pept-bd"/>
</dbReference>
<evidence type="ECO:0000256" key="3">
    <source>
        <dbReference type="ARBA" id="ARBA00022771"/>
    </source>
</evidence>
<dbReference type="CDD" id="cd06257">
    <property type="entry name" value="DnaJ"/>
    <property type="match status" value="1"/>
</dbReference>
<keyword evidence="3" id="KW-0863">Zinc-finger</keyword>
<dbReference type="InterPro" id="IPR001623">
    <property type="entry name" value="DnaJ_domain"/>
</dbReference>
<proteinExistence type="predicted"/>
<dbReference type="CDD" id="cd10747">
    <property type="entry name" value="DnaJ_C"/>
    <property type="match status" value="1"/>
</dbReference>
<feature type="domain" description="J" evidence="6">
    <location>
        <begin position="7"/>
        <end position="87"/>
    </location>
</feature>
<keyword evidence="4" id="KW-0862">Zinc</keyword>
<dbReference type="InterPro" id="IPR036869">
    <property type="entry name" value="J_dom_sf"/>
</dbReference>
<dbReference type="GeneID" id="108965044"/>
<dbReference type="GO" id="GO:0006457">
    <property type="term" value="P:protein folding"/>
    <property type="evidence" value="ECO:0007669"/>
    <property type="project" value="InterPro"/>
</dbReference>
<evidence type="ECO:0000256" key="4">
    <source>
        <dbReference type="ARBA" id="ARBA00022833"/>
    </source>
</evidence>
<dbReference type="Pfam" id="PF00226">
    <property type="entry name" value="DnaJ"/>
    <property type="match status" value="1"/>
</dbReference>